<gene>
    <name evidence="1" type="ORF">BpHYR1_045340</name>
</gene>
<sequence length="107" mass="12441">MFDNKSKFAAIIGDAVMSKNKMLINELLNSIVLTKQLYLLGIMQLNQFFDCLMKFTKKFCQVFIREAIRVTLKIALFRLLVCQLEQIMISRRRNALDAERAKSSHLP</sequence>
<name>A0A3M7SRT1_BRAPC</name>
<protein>
    <submittedName>
        <fullName evidence="1">Uncharacterized protein</fullName>
    </submittedName>
</protein>
<proteinExistence type="predicted"/>
<organism evidence="1 2">
    <name type="scientific">Brachionus plicatilis</name>
    <name type="common">Marine rotifer</name>
    <name type="synonym">Brachionus muelleri</name>
    <dbReference type="NCBI Taxonomy" id="10195"/>
    <lineage>
        <taxon>Eukaryota</taxon>
        <taxon>Metazoa</taxon>
        <taxon>Spiralia</taxon>
        <taxon>Gnathifera</taxon>
        <taxon>Rotifera</taxon>
        <taxon>Eurotatoria</taxon>
        <taxon>Monogononta</taxon>
        <taxon>Pseudotrocha</taxon>
        <taxon>Ploima</taxon>
        <taxon>Brachionidae</taxon>
        <taxon>Brachionus</taxon>
    </lineage>
</organism>
<dbReference type="EMBL" id="REGN01000878">
    <property type="protein sequence ID" value="RNA38395.1"/>
    <property type="molecule type" value="Genomic_DNA"/>
</dbReference>
<evidence type="ECO:0000313" key="2">
    <source>
        <dbReference type="Proteomes" id="UP000276133"/>
    </source>
</evidence>
<keyword evidence="2" id="KW-1185">Reference proteome</keyword>
<dbReference type="Proteomes" id="UP000276133">
    <property type="component" value="Unassembled WGS sequence"/>
</dbReference>
<dbReference type="AlphaFoldDB" id="A0A3M7SRT1"/>
<comment type="caution">
    <text evidence="1">The sequence shown here is derived from an EMBL/GenBank/DDBJ whole genome shotgun (WGS) entry which is preliminary data.</text>
</comment>
<reference evidence="1 2" key="1">
    <citation type="journal article" date="2018" name="Sci. Rep.">
        <title>Genomic signatures of local adaptation to the degree of environmental predictability in rotifers.</title>
        <authorList>
            <person name="Franch-Gras L."/>
            <person name="Hahn C."/>
            <person name="Garcia-Roger E.M."/>
            <person name="Carmona M.J."/>
            <person name="Serra M."/>
            <person name="Gomez A."/>
        </authorList>
    </citation>
    <scope>NUCLEOTIDE SEQUENCE [LARGE SCALE GENOMIC DNA]</scope>
    <source>
        <strain evidence="1">HYR1</strain>
    </source>
</reference>
<accession>A0A3M7SRT1</accession>
<evidence type="ECO:0000313" key="1">
    <source>
        <dbReference type="EMBL" id="RNA38395.1"/>
    </source>
</evidence>